<accession>A0A236MWR7</accession>
<organism evidence="2 3">
    <name type="scientific">Escherichia coli</name>
    <dbReference type="NCBI Taxonomy" id="562"/>
    <lineage>
        <taxon>Bacteria</taxon>
        <taxon>Pseudomonadati</taxon>
        <taxon>Pseudomonadota</taxon>
        <taxon>Gammaproteobacteria</taxon>
        <taxon>Enterobacterales</taxon>
        <taxon>Enterobacteriaceae</taxon>
        <taxon>Escherichia</taxon>
    </lineage>
</organism>
<reference evidence="2 3" key="1">
    <citation type="submission" date="2018-06" db="EMBL/GenBank/DDBJ databases">
        <authorList>
            <consortium name="Pathogen Informatics"/>
            <person name="Doyle S."/>
        </authorList>
    </citation>
    <scope>NUCLEOTIDE SEQUENCE [LARGE SCALE GENOMIC DNA]</scope>
    <source>
        <strain evidence="2 3">NCTC10764</strain>
    </source>
</reference>
<evidence type="ECO:0000313" key="1">
    <source>
        <dbReference type="EMBL" id="QMS40525.1"/>
    </source>
</evidence>
<dbReference type="RefSeq" id="WP_000459490.1">
    <property type="nucleotide sequence ID" value="NZ_BFGJ01000031.1"/>
</dbReference>
<dbReference type="Proteomes" id="UP000514533">
    <property type="component" value="Chromosome"/>
</dbReference>
<sequence>MFDGKSIHYQQAIIQNDGFWPDIDAGDFEKSRSIPAVTSHETVLTALLCAVTEINTELAARREYWQEQGHIRAADIPGYTVLQPEPRNTDAQPERMQNHITALYTKAVYARAKADLLPESASVGRREAQPSSEASESRRTLLAEAAMAVRALLGRPRASIALID</sequence>
<dbReference type="EMBL" id="UFZL01000003">
    <property type="protein sequence ID" value="STE75562.1"/>
    <property type="molecule type" value="Genomic_DNA"/>
</dbReference>
<reference evidence="1 4" key="2">
    <citation type="submission" date="2020-06" db="EMBL/GenBank/DDBJ databases">
        <title>REHAB project genomes.</title>
        <authorList>
            <person name="Shaw L.P."/>
        </authorList>
    </citation>
    <scope>NUCLEOTIDE SEQUENCE [LARGE SCALE GENOMIC DNA]</scope>
    <source>
        <strain evidence="1 4">RHB01-C20</strain>
    </source>
</reference>
<evidence type="ECO:0000313" key="2">
    <source>
        <dbReference type="EMBL" id="STE75562.1"/>
    </source>
</evidence>
<dbReference type="Proteomes" id="UP000255201">
    <property type="component" value="Unassembled WGS sequence"/>
</dbReference>
<gene>
    <name evidence="1" type="ORF">HVV39_22180</name>
    <name evidence="2" type="ORF">NCTC10764_04661</name>
</gene>
<evidence type="ECO:0000313" key="3">
    <source>
        <dbReference type="Proteomes" id="UP000255201"/>
    </source>
</evidence>
<dbReference type="InterPro" id="IPR009225">
    <property type="entry name" value="Phage_head_completion_GpL"/>
</dbReference>
<dbReference type="Pfam" id="PF05926">
    <property type="entry name" value="Phage_GPL"/>
    <property type="match status" value="1"/>
</dbReference>
<proteinExistence type="predicted"/>
<dbReference type="AlphaFoldDB" id="A0A0Q3HH49"/>
<accession>A0A0Q3HH49</accession>
<dbReference type="EMBL" id="CP055981">
    <property type="protein sequence ID" value="QMS40525.1"/>
    <property type="molecule type" value="Genomic_DNA"/>
</dbReference>
<protein>
    <submittedName>
        <fullName evidence="1 2">Head completion/stabilization protein</fullName>
    </submittedName>
</protein>
<name>A0A0Q3HH49_ECOLX</name>
<evidence type="ECO:0000313" key="4">
    <source>
        <dbReference type="Proteomes" id="UP000514533"/>
    </source>
</evidence>